<dbReference type="SUPFAM" id="SSF53474">
    <property type="entry name" value="alpha/beta-Hydrolases"/>
    <property type="match status" value="1"/>
</dbReference>
<keyword evidence="3" id="KW-1185">Reference proteome</keyword>
<evidence type="ECO:0000259" key="1">
    <source>
        <dbReference type="Pfam" id="PF01738"/>
    </source>
</evidence>
<organism evidence="2 3">
    <name type="scientific">Gemmata massiliana</name>
    <dbReference type="NCBI Taxonomy" id="1210884"/>
    <lineage>
        <taxon>Bacteria</taxon>
        <taxon>Pseudomonadati</taxon>
        <taxon>Planctomycetota</taxon>
        <taxon>Planctomycetia</taxon>
        <taxon>Gemmatales</taxon>
        <taxon>Gemmataceae</taxon>
        <taxon>Gemmata</taxon>
    </lineage>
</organism>
<gene>
    <name evidence="2" type="ORF">SOIL9_60580</name>
</gene>
<reference evidence="2 3" key="1">
    <citation type="submission" date="2019-05" db="EMBL/GenBank/DDBJ databases">
        <authorList>
            <consortium name="Science for Life Laboratories"/>
        </authorList>
    </citation>
    <scope>NUCLEOTIDE SEQUENCE [LARGE SCALE GENOMIC DNA]</scope>
    <source>
        <strain evidence="2">Soil9</strain>
    </source>
</reference>
<dbReference type="EMBL" id="LR593886">
    <property type="protein sequence ID" value="VTR91656.1"/>
    <property type="molecule type" value="Genomic_DNA"/>
</dbReference>
<evidence type="ECO:0000313" key="2">
    <source>
        <dbReference type="EMBL" id="VTR91656.1"/>
    </source>
</evidence>
<dbReference type="Gene3D" id="3.40.50.1820">
    <property type="entry name" value="alpha/beta hydrolase"/>
    <property type="match status" value="1"/>
</dbReference>
<dbReference type="GO" id="GO:0016787">
    <property type="term" value="F:hydrolase activity"/>
    <property type="evidence" value="ECO:0007669"/>
    <property type="project" value="InterPro"/>
</dbReference>
<dbReference type="Proteomes" id="UP000464178">
    <property type="component" value="Chromosome"/>
</dbReference>
<sequence length="237" mass="24075">MPTQVTFTSGGRSVTAELYTPSGAPIKGVVVIAYGSDGLVDNDTGPWATMIRGYAADLEAAGTLVLIPDYLGATGTSPGLGTVLTALPAHRAAWEAVLVDALGHGLTLAPSGVKTGAIGFSLGGYLVLRVRGNVNALSSYFAPYSVIPGVPDIGPAPTPSRLTAAEVHHGGDDHIVPATNATRITTDLTAQGVSTDSYSYTGADHGFGSIGNDPAANAAARSLSKSRTLAFFARHLT</sequence>
<feature type="domain" description="Dienelactone hydrolase" evidence="1">
    <location>
        <begin position="16"/>
        <end position="235"/>
    </location>
</feature>
<dbReference type="Pfam" id="PF01738">
    <property type="entry name" value="DLH"/>
    <property type="match status" value="1"/>
</dbReference>
<protein>
    <recommendedName>
        <fullName evidence="1">Dienelactone hydrolase domain-containing protein</fullName>
    </recommendedName>
</protein>
<dbReference type="RefSeq" id="WP_162666620.1">
    <property type="nucleotide sequence ID" value="NZ_LR593886.1"/>
</dbReference>
<accession>A0A6P2CTE5</accession>
<dbReference type="InterPro" id="IPR029058">
    <property type="entry name" value="AB_hydrolase_fold"/>
</dbReference>
<dbReference type="AlphaFoldDB" id="A0A6P2CTE5"/>
<proteinExistence type="predicted"/>
<dbReference type="KEGG" id="gms:SOIL9_60580"/>
<name>A0A6P2CTE5_9BACT</name>
<evidence type="ECO:0000313" key="3">
    <source>
        <dbReference type="Proteomes" id="UP000464178"/>
    </source>
</evidence>
<dbReference type="InterPro" id="IPR002925">
    <property type="entry name" value="Dienelactn_hydro"/>
</dbReference>